<evidence type="ECO:0000313" key="1">
    <source>
        <dbReference type="EMBL" id="NCD68247.1"/>
    </source>
</evidence>
<organism evidence="1 2">
    <name type="scientific">Mucilaginibacter agri</name>
    <dbReference type="NCBI Taxonomy" id="2695265"/>
    <lineage>
        <taxon>Bacteria</taxon>
        <taxon>Pseudomonadati</taxon>
        <taxon>Bacteroidota</taxon>
        <taxon>Sphingobacteriia</taxon>
        <taxon>Sphingobacteriales</taxon>
        <taxon>Sphingobacteriaceae</taxon>
        <taxon>Mucilaginibacter</taxon>
    </lineage>
</organism>
<name>A0A965ZDS6_9SPHI</name>
<reference evidence="1" key="2">
    <citation type="submission" date="2020-10" db="EMBL/GenBank/DDBJ databases">
        <title>Mucilaginibacter sp. nov., isolated from soil.</title>
        <authorList>
            <person name="Jeon C.O."/>
        </authorList>
    </citation>
    <scope>NUCLEOTIDE SEQUENCE</scope>
    <source>
        <strain evidence="1">R11</strain>
    </source>
</reference>
<keyword evidence="2" id="KW-1185">Reference proteome</keyword>
<dbReference type="Proteomes" id="UP000638732">
    <property type="component" value="Unassembled WGS sequence"/>
</dbReference>
<comment type="caution">
    <text evidence="1">The sequence shown here is derived from an EMBL/GenBank/DDBJ whole genome shotgun (WGS) entry which is preliminary data.</text>
</comment>
<protein>
    <submittedName>
        <fullName evidence="1">Uncharacterized protein</fullName>
    </submittedName>
</protein>
<dbReference type="EMBL" id="WWEO01000036">
    <property type="protein sequence ID" value="NCD68247.1"/>
    <property type="molecule type" value="Genomic_DNA"/>
</dbReference>
<gene>
    <name evidence="1" type="ORF">GSY63_02620</name>
</gene>
<sequence>MSPIETLSRREFTITYTDACPSELIHNTSHPYLSITLVNFLNVEREKLLKILQFKKARGLDRRMKVQDYIIDCIEKGTVIPLGVSSWNERTSVLQSGKVILNKYGLVPFTDDFSNSVTLADEQISYGHAVSLAWYSLALAVFAKRIGPMMSHEQKKKAAILIDLLPGDNINFKKNLKIVNYIIDNSELAEFFMDTIRDYQIDGIGLAYGIKDGSTKAIKEDYEFTVTDWIAQSFNSLTLYEKFSLGKNSDEFKLAKLAQFLLYNKYFNLIDGIEIID</sequence>
<dbReference type="RefSeq" id="WP_166584268.1">
    <property type="nucleotide sequence ID" value="NZ_WWEO01000036.1"/>
</dbReference>
<dbReference type="AlphaFoldDB" id="A0A965ZDS6"/>
<proteinExistence type="predicted"/>
<reference evidence="1" key="1">
    <citation type="submission" date="2020-01" db="EMBL/GenBank/DDBJ databases">
        <authorList>
            <person name="Seo Y.L."/>
        </authorList>
    </citation>
    <scope>NUCLEOTIDE SEQUENCE</scope>
    <source>
        <strain evidence="1">R11</strain>
    </source>
</reference>
<accession>A0A965ZDS6</accession>
<evidence type="ECO:0000313" key="2">
    <source>
        <dbReference type="Proteomes" id="UP000638732"/>
    </source>
</evidence>